<feature type="region of interest" description="Disordered" evidence="1">
    <location>
        <begin position="208"/>
        <end position="238"/>
    </location>
</feature>
<accession>D3AWT8</accession>
<feature type="compositionally biased region" description="Low complexity" evidence="1">
    <location>
        <begin position="213"/>
        <end position="238"/>
    </location>
</feature>
<proteinExistence type="predicted"/>
<reference evidence="3 4" key="1">
    <citation type="journal article" date="2011" name="Genome Res.">
        <title>Phylogeny-wide analysis of social amoeba genomes highlights ancient origins for complex intercellular communication.</title>
        <authorList>
            <person name="Heidel A.J."/>
            <person name="Lawal H.M."/>
            <person name="Felder M."/>
            <person name="Schilde C."/>
            <person name="Helps N.R."/>
            <person name="Tunggal B."/>
            <person name="Rivero F."/>
            <person name="John U."/>
            <person name="Schleicher M."/>
            <person name="Eichinger L."/>
            <person name="Platzer M."/>
            <person name="Noegel A.A."/>
            <person name="Schaap P."/>
            <person name="Gloeckner G."/>
        </authorList>
    </citation>
    <scope>NUCLEOTIDE SEQUENCE [LARGE SCALE GENOMIC DNA]</scope>
    <source>
        <strain evidence="4">ATCC 26659 / Pp 5 / PN500</strain>
    </source>
</reference>
<gene>
    <name evidence="3" type="ORF">PPL_00566</name>
</gene>
<sequence>MCTYFPHWDQNTVSRYPQNNIYSQCTFMDAIANNGGCPSGLIPYYKDGLIDPSAKTCGQCVPGISGLENPDQCGINEFCDDSGSCKSLKDHPLYHQSCPSELNGEQSATGWCGAGLKCIQHSCSICKEGSIFGNDGKQCINGEWSYSKWSGFRQFNDPTDTFVFWIFILLIVVGLAMAIVPRIDTRLFLRKGKKTVLSLKNSFGGGSVGITKNNNNSNNNSNSNANNNDKVNKRNNNNLKVNTRVNNEHVDDNYHGVELNNLNGSDRSE</sequence>
<keyword evidence="2" id="KW-1133">Transmembrane helix</keyword>
<dbReference type="GeneID" id="31356099"/>
<evidence type="ECO:0000256" key="1">
    <source>
        <dbReference type="SAM" id="MobiDB-lite"/>
    </source>
</evidence>
<dbReference type="AlphaFoldDB" id="D3AWT8"/>
<keyword evidence="4" id="KW-1185">Reference proteome</keyword>
<dbReference type="RefSeq" id="XP_020438865.1">
    <property type="nucleotide sequence ID" value="XM_020571591.1"/>
</dbReference>
<evidence type="ECO:0000256" key="2">
    <source>
        <dbReference type="SAM" id="Phobius"/>
    </source>
</evidence>
<keyword evidence="2" id="KW-0812">Transmembrane</keyword>
<dbReference type="InParanoid" id="D3AWT8"/>
<name>D3AWT8_HETP5</name>
<organism evidence="3 4">
    <name type="scientific">Heterostelium pallidum (strain ATCC 26659 / Pp 5 / PN500)</name>
    <name type="common">Cellular slime mold</name>
    <name type="synonym">Polysphondylium pallidum</name>
    <dbReference type="NCBI Taxonomy" id="670386"/>
    <lineage>
        <taxon>Eukaryota</taxon>
        <taxon>Amoebozoa</taxon>
        <taxon>Evosea</taxon>
        <taxon>Eumycetozoa</taxon>
        <taxon>Dictyostelia</taxon>
        <taxon>Acytosteliales</taxon>
        <taxon>Acytosteliaceae</taxon>
        <taxon>Heterostelium</taxon>
    </lineage>
</organism>
<comment type="caution">
    <text evidence="3">The sequence shown here is derived from an EMBL/GenBank/DDBJ whole genome shotgun (WGS) entry which is preliminary data.</text>
</comment>
<dbReference type="Proteomes" id="UP000001396">
    <property type="component" value="Unassembled WGS sequence"/>
</dbReference>
<feature type="transmembrane region" description="Helical" evidence="2">
    <location>
        <begin position="162"/>
        <end position="183"/>
    </location>
</feature>
<evidence type="ECO:0000313" key="4">
    <source>
        <dbReference type="Proteomes" id="UP000001396"/>
    </source>
</evidence>
<evidence type="ECO:0000313" key="3">
    <source>
        <dbReference type="EMBL" id="EFA86761.1"/>
    </source>
</evidence>
<dbReference type="EMBL" id="ADBJ01000002">
    <property type="protein sequence ID" value="EFA86761.1"/>
    <property type="molecule type" value="Genomic_DNA"/>
</dbReference>
<protein>
    <submittedName>
        <fullName evidence="3">Uncharacterized protein</fullName>
    </submittedName>
</protein>
<keyword evidence="2" id="KW-0472">Membrane</keyword>
<dbReference type="OMA" id="IGHINAQ"/>